<proteinExistence type="predicted"/>
<evidence type="ECO:0000313" key="2">
    <source>
        <dbReference type="Proteomes" id="UP000289794"/>
    </source>
</evidence>
<dbReference type="RefSeq" id="WP_130181926.1">
    <property type="nucleotide sequence ID" value="NZ_CP035945.1"/>
</dbReference>
<name>A0A4P6M1N3_9FIRM</name>
<organism evidence="1 2">
    <name type="scientific">Blautia producta</name>
    <dbReference type="NCBI Taxonomy" id="33035"/>
    <lineage>
        <taxon>Bacteria</taxon>
        <taxon>Bacillati</taxon>
        <taxon>Bacillota</taxon>
        <taxon>Clostridia</taxon>
        <taxon>Lachnospirales</taxon>
        <taxon>Lachnospiraceae</taxon>
        <taxon>Blautia</taxon>
    </lineage>
</organism>
<protein>
    <submittedName>
        <fullName evidence="1">Uncharacterized protein</fullName>
    </submittedName>
</protein>
<dbReference type="EMBL" id="CP035945">
    <property type="protein sequence ID" value="QBE98529.1"/>
    <property type="molecule type" value="Genomic_DNA"/>
</dbReference>
<gene>
    <name evidence="1" type="ORF">PMF13cell1_04095</name>
</gene>
<reference evidence="1 2" key="1">
    <citation type="submission" date="2019-01" db="EMBL/GenBank/DDBJ databases">
        <title>PMF-metabolizing Aryl O-demethylase.</title>
        <authorList>
            <person name="Kim M."/>
        </authorList>
    </citation>
    <scope>NUCLEOTIDE SEQUENCE [LARGE SCALE GENOMIC DNA]</scope>
    <source>
        <strain evidence="1 2">PMF1</strain>
    </source>
</reference>
<dbReference type="KEGG" id="bpro:PMF13cell1_04095"/>
<accession>A0A4P6M1N3</accession>
<dbReference type="AlphaFoldDB" id="A0A4P6M1N3"/>
<evidence type="ECO:0000313" key="1">
    <source>
        <dbReference type="EMBL" id="QBE98529.1"/>
    </source>
</evidence>
<sequence length="175" mass="21015">MAYSEMGCDWNMAGYENKIMKSNDFICRYKSDNFAYWNCNYICREAFLSRQQARLLTYLQERKWLPVFRLIVLYETSHIHVQEYKKIFYICSETDSEEEIRESEENLKYLFQLGLLKVDFSIKNRLYMYHFLEQSDVFQTFYSKYKGIPDTRPVVERGAVMLSEVGKTAILIDVE</sequence>
<dbReference type="Proteomes" id="UP000289794">
    <property type="component" value="Chromosome"/>
</dbReference>